<dbReference type="Pfam" id="PF01890">
    <property type="entry name" value="CbiG_C"/>
    <property type="match status" value="1"/>
</dbReference>
<reference evidence="2 3" key="1">
    <citation type="submission" date="2019-02" db="EMBL/GenBank/DDBJ databases">
        <title>Genomic Encyclopedia of Archaeal and Bacterial Type Strains, Phase II (KMG-II): from individual species to whole genera.</title>
        <authorList>
            <person name="Goeker M."/>
        </authorList>
    </citation>
    <scope>NUCLEOTIDE SEQUENCE [LARGE SCALE GENOMIC DNA]</scope>
    <source>
        <strain evidence="2 3">DSM 18101</strain>
    </source>
</reference>
<dbReference type="EMBL" id="SHKW01000001">
    <property type="protein sequence ID" value="RZU40143.1"/>
    <property type="molecule type" value="Genomic_DNA"/>
</dbReference>
<comment type="caution">
    <text evidence="2">The sequence shown here is derived from an EMBL/GenBank/DDBJ whole genome shotgun (WGS) entry which is preliminary data.</text>
</comment>
<protein>
    <submittedName>
        <fullName evidence="2">Cobalamin synthesis G-like protein</fullName>
    </submittedName>
</protein>
<name>A0A4Q7YT39_9BACT</name>
<accession>A0A4Q7YT39</accession>
<proteinExistence type="predicted"/>
<evidence type="ECO:0000313" key="2">
    <source>
        <dbReference type="EMBL" id="RZU40143.1"/>
    </source>
</evidence>
<dbReference type="OrthoDB" id="122491at2"/>
<dbReference type="AlphaFoldDB" id="A0A4Q7YT39"/>
<sequence length="146" mass="15040">MATDDADYSVDGDQSVTDMIQHERFSIGIGCSSRACSDDVIRLIEASVDQIPSGTMIATLDRRASIGEIVASKLGLRLVLFPASILASVAGVTAHSPLALSKTGTANVAEASALVSLGPSARLIAPQTKGRFCTCAVAALPITVRP</sequence>
<evidence type="ECO:0000313" key="3">
    <source>
        <dbReference type="Proteomes" id="UP000292958"/>
    </source>
</evidence>
<dbReference type="GO" id="GO:0009236">
    <property type="term" value="P:cobalamin biosynthetic process"/>
    <property type="evidence" value="ECO:0007669"/>
    <property type="project" value="InterPro"/>
</dbReference>
<keyword evidence="3" id="KW-1185">Reference proteome</keyword>
<feature type="domain" description="CobE/GbiG C-terminal" evidence="1">
    <location>
        <begin position="26"/>
        <end position="138"/>
    </location>
</feature>
<gene>
    <name evidence="2" type="ORF">BDD14_1576</name>
</gene>
<dbReference type="SUPFAM" id="SSF159664">
    <property type="entry name" value="CobE/GbiG C-terminal domain-like"/>
    <property type="match status" value="1"/>
</dbReference>
<dbReference type="Proteomes" id="UP000292958">
    <property type="component" value="Unassembled WGS sequence"/>
</dbReference>
<evidence type="ECO:0000259" key="1">
    <source>
        <dbReference type="Pfam" id="PF01890"/>
    </source>
</evidence>
<dbReference type="Gene3D" id="3.30.420.180">
    <property type="entry name" value="CobE/GbiG C-terminal domain"/>
    <property type="match status" value="1"/>
</dbReference>
<dbReference type="InterPro" id="IPR036518">
    <property type="entry name" value="CobE/GbiG_C_sf"/>
</dbReference>
<organism evidence="2 3">
    <name type="scientific">Edaphobacter modestus</name>
    <dbReference type="NCBI Taxonomy" id="388466"/>
    <lineage>
        <taxon>Bacteria</taxon>
        <taxon>Pseudomonadati</taxon>
        <taxon>Acidobacteriota</taxon>
        <taxon>Terriglobia</taxon>
        <taxon>Terriglobales</taxon>
        <taxon>Acidobacteriaceae</taxon>
        <taxon>Edaphobacter</taxon>
    </lineage>
</organism>
<dbReference type="InterPro" id="IPR002750">
    <property type="entry name" value="CobE/GbiG_C"/>
</dbReference>